<accession>A0A0E0DI01</accession>
<dbReference type="PROSITE" id="PS50096">
    <property type="entry name" value="IQ"/>
    <property type="match status" value="1"/>
</dbReference>
<evidence type="ECO:0000256" key="1">
    <source>
        <dbReference type="SAM" id="MobiDB-lite"/>
    </source>
</evidence>
<sequence>MVARARDISHRWLRSRARQGNAKYVTIHFLPRAPGWFQTPLRRRAASSVLRLPKLWFLEGFRTNQTCPDKDEGRAALNGEIDRSKRPSESSLERLNVNNCCEGPAACSGLVWFSRGLLKVARESTYSYTIVNDQRKAATKVQQAARGPASNRKQKKNRRPSEMRQVAGRTCKAASRNEFSDAYGPDRSQQADTYEMKASK</sequence>
<organism evidence="2">
    <name type="scientific">Oryza meridionalis</name>
    <dbReference type="NCBI Taxonomy" id="40149"/>
    <lineage>
        <taxon>Eukaryota</taxon>
        <taxon>Viridiplantae</taxon>
        <taxon>Streptophyta</taxon>
        <taxon>Embryophyta</taxon>
        <taxon>Tracheophyta</taxon>
        <taxon>Spermatophyta</taxon>
        <taxon>Magnoliopsida</taxon>
        <taxon>Liliopsida</taxon>
        <taxon>Poales</taxon>
        <taxon>Poaceae</taxon>
        <taxon>BOP clade</taxon>
        <taxon>Oryzoideae</taxon>
        <taxon>Oryzeae</taxon>
        <taxon>Oryzinae</taxon>
        <taxon>Oryza</taxon>
    </lineage>
</organism>
<dbReference type="HOGENOM" id="CLU_1368111_0_0_1"/>
<protein>
    <submittedName>
        <fullName evidence="2">Uncharacterized protein</fullName>
    </submittedName>
</protein>
<reference evidence="2" key="1">
    <citation type="submission" date="2015-04" db="UniProtKB">
        <authorList>
            <consortium name="EnsemblPlants"/>
        </authorList>
    </citation>
    <scope>IDENTIFICATION</scope>
</reference>
<dbReference type="Gramene" id="OMERI04G20150.1">
    <property type="protein sequence ID" value="OMERI04G20150.1"/>
    <property type="gene ID" value="OMERI04G20150"/>
</dbReference>
<evidence type="ECO:0000313" key="3">
    <source>
        <dbReference type="Proteomes" id="UP000008021"/>
    </source>
</evidence>
<reference evidence="2" key="2">
    <citation type="submission" date="2018-05" db="EMBL/GenBank/DDBJ databases">
        <title>OmerRS3 (Oryza meridionalis Reference Sequence Version 3).</title>
        <authorList>
            <person name="Zhang J."/>
            <person name="Kudrna D."/>
            <person name="Lee S."/>
            <person name="Talag J."/>
            <person name="Welchert J."/>
            <person name="Wing R.A."/>
        </authorList>
    </citation>
    <scope>NUCLEOTIDE SEQUENCE [LARGE SCALE GENOMIC DNA]</scope>
    <source>
        <strain evidence="2">OR44</strain>
    </source>
</reference>
<dbReference type="EnsemblPlants" id="OMERI04G20150.1">
    <property type="protein sequence ID" value="OMERI04G20150.1"/>
    <property type="gene ID" value="OMERI04G20150"/>
</dbReference>
<dbReference type="Proteomes" id="UP000008021">
    <property type="component" value="Chromosome 4"/>
</dbReference>
<dbReference type="Gramene" id="OMERI04G20130.1">
    <property type="protein sequence ID" value="OMERI04G20130.1"/>
    <property type="gene ID" value="OMERI04G20130"/>
</dbReference>
<feature type="region of interest" description="Disordered" evidence="1">
    <location>
        <begin position="68"/>
        <end position="90"/>
    </location>
</feature>
<keyword evidence="3" id="KW-1185">Reference proteome</keyword>
<evidence type="ECO:0000313" key="2">
    <source>
        <dbReference type="EnsemblPlants" id="OMERI04G20150.1"/>
    </source>
</evidence>
<dbReference type="EnsemblPlants" id="OMERI04G20130.1">
    <property type="protein sequence ID" value="OMERI04G20130.1"/>
    <property type="gene ID" value="OMERI04G20130"/>
</dbReference>
<name>A0A0E0DI01_9ORYZ</name>
<dbReference type="AlphaFoldDB" id="A0A0E0DI01"/>
<proteinExistence type="predicted"/>
<feature type="region of interest" description="Disordered" evidence="1">
    <location>
        <begin position="139"/>
        <end position="200"/>
    </location>
</feature>